<dbReference type="SUPFAM" id="SSF52540">
    <property type="entry name" value="P-loop containing nucleoside triphosphate hydrolases"/>
    <property type="match status" value="1"/>
</dbReference>
<organism evidence="3 4">
    <name type="scientific">Streptomyces sp. 900116325</name>
    <dbReference type="NCBI Taxonomy" id="3154295"/>
    <lineage>
        <taxon>Bacteria</taxon>
        <taxon>Bacillati</taxon>
        <taxon>Actinomycetota</taxon>
        <taxon>Actinomycetes</taxon>
        <taxon>Kitasatosporales</taxon>
        <taxon>Streptomycetaceae</taxon>
        <taxon>Streptomyces</taxon>
    </lineage>
</organism>
<keyword evidence="4" id="KW-1185">Reference proteome</keyword>
<evidence type="ECO:0000313" key="4">
    <source>
        <dbReference type="Proteomes" id="UP001550044"/>
    </source>
</evidence>
<feature type="domain" description="AAA+ ATPase" evidence="2">
    <location>
        <begin position="39"/>
        <end position="468"/>
    </location>
</feature>
<dbReference type="RefSeq" id="WP_356709320.1">
    <property type="nucleotide sequence ID" value="NZ_JBEXIP010000006.1"/>
</dbReference>
<proteinExistence type="predicted"/>
<comment type="caution">
    <text evidence="3">The sequence shown here is derived from an EMBL/GenBank/DDBJ whole genome shotgun (WGS) entry which is preliminary data.</text>
</comment>
<dbReference type="InterPro" id="IPR003593">
    <property type="entry name" value="AAA+_ATPase"/>
</dbReference>
<feature type="compositionally biased region" description="Gly residues" evidence="1">
    <location>
        <begin position="703"/>
        <end position="712"/>
    </location>
</feature>
<sequence length="712" mass="76862">MDRELYGREAIFDNDGLAARLTGLTPTGSARAAYEHGEDPPVVVLTGGRGMGKTAVLKQLRHVYREITPVALVDCEAVVPPEDPGPGWTPVTGALQELAAQLTVRVHGARPVQFPRLSLGLVAVASISWSREDETRAQRDLQSLGPVLATVDTKGGAATGWVAKVLTKLAASAFDSMVPLAGLVAEATVETVLEETFSRFQRRSADWYGSYPQAGGNGRIGLRQLAVDFERGGDLRRRAEDHLVLALVEDLVRAYRGMARGARRGRPVLLLDNAHTALGRQLVEPLLRQRGVGGRDQIAVFTSSRARDHEGLSHAVRHRLPEVAHASHWARSTEVTSGILAVDLTSLTATQVQAAFDRFDPAGRTPAGLARGVHRLTGGRPLGVALLAQAAGEAAEPAALVPGALFDRTVELREDRPPVRVADELLKQLLPGQRPDVLSVLAAAHGEESARLLARTRLRGVSMDGDVALLVRDVLRSEDWQVGPDYFVADPLLRSLLLHRLRFQDGDHPHYAMWRAVHESLRTAYVPGGSFPSVPHRLHQELVLGGAGACVTHLRVQFALTDVMRWLAALRFIAAAPYPRAPGSSGPDPRRAIALGQEPAGSLPDEETGLAGLDERATELQLQLRRLLHAVWLLSDPLALPDDDVTEKMAFELRQLSGRHPTGNSVLWDAATHWPQDIRAWRPLSMPPGPPAHPPATAHGPGRTQGDGGSHA</sequence>
<gene>
    <name evidence="3" type="ORF">ABZV61_10710</name>
</gene>
<feature type="compositionally biased region" description="Pro residues" evidence="1">
    <location>
        <begin position="685"/>
        <end position="694"/>
    </location>
</feature>
<dbReference type="EMBL" id="JBEXIP010000006">
    <property type="protein sequence ID" value="MET8433259.1"/>
    <property type="molecule type" value="Genomic_DNA"/>
</dbReference>
<evidence type="ECO:0000256" key="1">
    <source>
        <dbReference type="SAM" id="MobiDB-lite"/>
    </source>
</evidence>
<dbReference type="SMART" id="SM00382">
    <property type="entry name" value="AAA"/>
    <property type="match status" value="1"/>
</dbReference>
<evidence type="ECO:0000259" key="2">
    <source>
        <dbReference type="SMART" id="SM00382"/>
    </source>
</evidence>
<reference evidence="3 4" key="1">
    <citation type="submission" date="2024-06" db="EMBL/GenBank/DDBJ databases">
        <title>The Natural Products Discovery Center: Release of the First 8490 Sequenced Strains for Exploring Actinobacteria Biosynthetic Diversity.</title>
        <authorList>
            <person name="Kalkreuter E."/>
            <person name="Kautsar S.A."/>
            <person name="Yang D."/>
            <person name="Bader C.D."/>
            <person name="Teijaro C.N."/>
            <person name="Fluegel L."/>
            <person name="Davis C.M."/>
            <person name="Simpson J.R."/>
            <person name="Lauterbach L."/>
            <person name="Steele A.D."/>
            <person name="Gui C."/>
            <person name="Meng S."/>
            <person name="Li G."/>
            <person name="Viehrig K."/>
            <person name="Ye F."/>
            <person name="Su P."/>
            <person name="Kiefer A.F."/>
            <person name="Nichols A."/>
            <person name="Cepeda A.J."/>
            <person name="Yan W."/>
            <person name="Fan B."/>
            <person name="Jiang Y."/>
            <person name="Adhikari A."/>
            <person name="Zheng C.-J."/>
            <person name="Schuster L."/>
            <person name="Cowan T.M."/>
            <person name="Smanski M.J."/>
            <person name="Chevrette M.G."/>
            <person name="De Carvalho L.P.S."/>
            <person name="Shen B."/>
        </authorList>
    </citation>
    <scope>NUCLEOTIDE SEQUENCE [LARGE SCALE GENOMIC DNA]</scope>
    <source>
        <strain evidence="3 4">NPDC005137</strain>
    </source>
</reference>
<dbReference type="InterPro" id="IPR027417">
    <property type="entry name" value="P-loop_NTPase"/>
</dbReference>
<dbReference type="Proteomes" id="UP001550044">
    <property type="component" value="Unassembled WGS sequence"/>
</dbReference>
<accession>A0ABV2U878</accession>
<protein>
    <recommendedName>
        <fullName evidence="2">AAA+ ATPase domain-containing protein</fullName>
    </recommendedName>
</protein>
<name>A0ABV2U878_9ACTN</name>
<evidence type="ECO:0000313" key="3">
    <source>
        <dbReference type="EMBL" id="MET8433259.1"/>
    </source>
</evidence>
<feature type="region of interest" description="Disordered" evidence="1">
    <location>
        <begin position="682"/>
        <end position="712"/>
    </location>
</feature>